<gene>
    <name evidence="1" type="ORF">UFOPK1392_00841</name>
</gene>
<reference evidence="1" key="1">
    <citation type="submission" date="2020-05" db="EMBL/GenBank/DDBJ databases">
        <authorList>
            <person name="Chiriac C."/>
            <person name="Salcher M."/>
            <person name="Ghai R."/>
            <person name="Kavagutti S V."/>
        </authorList>
    </citation>
    <scope>NUCLEOTIDE SEQUENCE</scope>
</reference>
<dbReference type="GO" id="GO:0004806">
    <property type="term" value="F:triacylglycerol lipase activity"/>
    <property type="evidence" value="ECO:0007669"/>
    <property type="project" value="InterPro"/>
</dbReference>
<dbReference type="Pfam" id="PF03583">
    <property type="entry name" value="LIP"/>
    <property type="match status" value="1"/>
</dbReference>
<dbReference type="PANTHER" id="PTHR34853">
    <property type="match status" value="1"/>
</dbReference>
<dbReference type="AlphaFoldDB" id="A0A6J5YCB5"/>
<proteinExistence type="predicted"/>
<dbReference type="EMBL" id="CAEMXZ010000027">
    <property type="protein sequence ID" value="CAB4323095.1"/>
    <property type="molecule type" value="Genomic_DNA"/>
</dbReference>
<dbReference type="Gene3D" id="3.40.50.1820">
    <property type="entry name" value="alpha/beta hydrolase"/>
    <property type="match status" value="2"/>
</dbReference>
<dbReference type="InterPro" id="IPR029058">
    <property type="entry name" value="AB_hydrolase_fold"/>
</dbReference>
<dbReference type="GO" id="GO:0016042">
    <property type="term" value="P:lipid catabolic process"/>
    <property type="evidence" value="ECO:0007669"/>
    <property type="project" value="InterPro"/>
</dbReference>
<name>A0A6J5YCB5_9ZZZZ</name>
<dbReference type="PIRSF" id="PIRSF029171">
    <property type="entry name" value="Esterase_LipA"/>
    <property type="match status" value="1"/>
</dbReference>
<dbReference type="SUPFAM" id="SSF53474">
    <property type="entry name" value="alpha/beta-Hydrolases"/>
    <property type="match status" value="1"/>
</dbReference>
<dbReference type="InterPro" id="IPR005152">
    <property type="entry name" value="Lipase_secreted"/>
</dbReference>
<dbReference type="PANTHER" id="PTHR34853:SF1">
    <property type="entry name" value="LIPASE 5"/>
    <property type="match status" value="1"/>
</dbReference>
<organism evidence="1">
    <name type="scientific">freshwater metagenome</name>
    <dbReference type="NCBI Taxonomy" id="449393"/>
    <lineage>
        <taxon>unclassified sequences</taxon>
        <taxon>metagenomes</taxon>
        <taxon>ecological metagenomes</taxon>
    </lineage>
</organism>
<protein>
    <submittedName>
        <fullName evidence="1">Unannotated protein</fullName>
    </submittedName>
</protein>
<sequence length="416" mass="43594">MRPIRTTALLLIGLVTIVTASCSDSTKDSTAPITFTAEIHESPISDAEFYAPPTMTPQAPGVLIRAAVFESSIAHARGWRVMFTSEGTHEGLLPQTATIETGIVLLPNGSGDDRPVAVWGHPTTGIATACAPSRQKVPDGNIAGAQQLIDAGWIVAAPDYEGLGIDGFGPHPYMVGDSLGHSMLDIVRAIEDVPDAKRSDRVAAYGHSEGGQAALFAGQLAVSYAPELRLTSVAAMAPSGELDQIFREDHTTVTGALLGGFLGGSWSKWFPDTNGSVPLDEGFTSESLFDRSSWKLADNIATACSVGEPSVIPLWGQIQTALDAGTFWRRNPGTDAPWSVKLAENSAGQEPIPAPVLLTVGAADDIVSPAAVAATEARYRDNGTDVTMKTFAGGDHMSGVSLALTEVLAFMKDAPK</sequence>
<dbReference type="PROSITE" id="PS51257">
    <property type="entry name" value="PROKAR_LIPOPROTEIN"/>
    <property type="match status" value="1"/>
</dbReference>
<evidence type="ECO:0000313" key="1">
    <source>
        <dbReference type="EMBL" id="CAB4323095.1"/>
    </source>
</evidence>
<accession>A0A6J5YCB5</accession>